<dbReference type="PROSITE" id="PS50405">
    <property type="entry name" value="GST_CTER"/>
    <property type="match status" value="1"/>
</dbReference>
<comment type="caution">
    <text evidence="3">The sequence shown here is derived from an EMBL/GenBank/DDBJ whole genome shotgun (WGS) entry which is preliminary data.</text>
</comment>
<feature type="domain" description="GST C-terminal" evidence="2">
    <location>
        <begin position="108"/>
        <end position="243"/>
    </location>
</feature>
<dbReference type="PANTHER" id="PTHR11571:SF150">
    <property type="entry name" value="GLUTATHIONE S-TRANSFERASE"/>
    <property type="match status" value="1"/>
</dbReference>
<dbReference type="InterPro" id="IPR040079">
    <property type="entry name" value="Glutathione_S-Trfase"/>
</dbReference>
<dbReference type="PANTHER" id="PTHR11571">
    <property type="entry name" value="GLUTATHIONE S-TRANSFERASE"/>
    <property type="match status" value="1"/>
</dbReference>
<dbReference type="CDD" id="cd03192">
    <property type="entry name" value="GST_C_Sigma_like"/>
    <property type="match status" value="1"/>
</dbReference>
<dbReference type="SFLD" id="SFLDS00019">
    <property type="entry name" value="Glutathione_Transferase_(cytos"/>
    <property type="match status" value="1"/>
</dbReference>
<dbReference type="Gene3D" id="3.40.30.10">
    <property type="entry name" value="Glutaredoxin"/>
    <property type="match status" value="1"/>
</dbReference>
<evidence type="ECO:0000259" key="2">
    <source>
        <dbReference type="PROSITE" id="PS50405"/>
    </source>
</evidence>
<dbReference type="EMBL" id="JAAAUY010000802">
    <property type="protein sequence ID" value="KAF9326289.1"/>
    <property type="molecule type" value="Genomic_DNA"/>
</dbReference>
<dbReference type="AlphaFoldDB" id="A0A9P5VIV4"/>
<proteinExistence type="predicted"/>
<dbReference type="SUPFAM" id="SSF52833">
    <property type="entry name" value="Thioredoxin-like"/>
    <property type="match status" value="1"/>
</dbReference>
<name>A0A9P5VIV4_9FUNG</name>
<evidence type="ECO:0008006" key="5">
    <source>
        <dbReference type="Google" id="ProtNLM"/>
    </source>
</evidence>
<dbReference type="Proteomes" id="UP000696485">
    <property type="component" value="Unassembled WGS sequence"/>
</dbReference>
<dbReference type="InterPro" id="IPR004046">
    <property type="entry name" value="GST_C"/>
</dbReference>
<organism evidence="3 4">
    <name type="scientific">Podila minutissima</name>
    <dbReference type="NCBI Taxonomy" id="64525"/>
    <lineage>
        <taxon>Eukaryota</taxon>
        <taxon>Fungi</taxon>
        <taxon>Fungi incertae sedis</taxon>
        <taxon>Mucoromycota</taxon>
        <taxon>Mortierellomycotina</taxon>
        <taxon>Mortierellomycetes</taxon>
        <taxon>Mortierellales</taxon>
        <taxon>Mortierellaceae</taxon>
        <taxon>Podila</taxon>
    </lineage>
</organism>
<protein>
    <recommendedName>
        <fullName evidence="5">Glutathione S-transferase</fullName>
    </recommendedName>
</protein>
<sequence length="250" mass="27338">MASSINCPHFVHHNTKDLAEAMASPASFKLLYFPLLGRGSTSRDILTYGGADFESIHPPNWPSDKSNTPFGGLPVLYITGKNGKEVTLSESGVVEAYLAGLYNLLGNNAYDAAVIRAVHNSAADLQTGMSGTVTFNHPGAKEKCLETLKTTTLPNLLGSWERHLVDNGSNGFFFGDRLSLADIRVSNLLEHLAVQPNADELMAIVAKYPHVFKLREQVAHHPKLAAWRQSEEWQNYARTMKGFMATAGPK</sequence>
<dbReference type="GO" id="GO:0004364">
    <property type="term" value="F:glutathione transferase activity"/>
    <property type="evidence" value="ECO:0007669"/>
    <property type="project" value="TreeGrafter"/>
</dbReference>
<dbReference type="PROSITE" id="PS50404">
    <property type="entry name" value="GST_NTER"/>
    <property type="match status" value="1"/>
</dbReference>
<feature type="domain" description="GST N-terminal" evidence="1">
    <location>
        <begin position="26"/>
        <end position="106"/>
    </location>
</feature>
<gene>
    <name evidence="3" type="ORF">BG006_010282</name>
</gene>
<dbReference type="InterPro" id="IPR036282">
    <property type="entry name" value="Glutathione-S-Trfase_C_sf"/>
</dbReference>
<dbReference type="InterPro" id="IPR010987">
    <property type="entry name" value="Glutathione-S-Trfase_C-like"/>
</dbReference>
<evidence type="ECO:0000313" key="4">
    <source>
        <dbReference type="Proteomes" id="UP000696485"/>
    </source>
</evidence>
<keyword evidence="4" id="KW-1185">Reference proteome</keyword>
<dbReference type="Gene3D" id="1.20.1050.10">
    <property type="match status" value="1"/>
</dbReference>
<accession>A0A9P5VIV4</accession>
<dbReference type="InterPro" id="IPR050213">
    <property type="entry name" value="GST_superfamily"/>
</dbReference>
<evidence type="ECO:0000313" key="3">
    <source>
        <dbReference type="EMBL" id="KAF9326289.1"/>
    </source>
</evidence>
<dbReference type="GO" id="GO:0006749">
    <property type="term" value="P:glutathione metabolic process"/>
    <property type="evidence" value="ECO:0007669"/>
    <property type="project" value="TreeGrafter"/>
</dbReference>
<dbReference type="Pfam" id="PF14497">
    <property type="entry name" value="GST_C_3"/>
    <property type="match status" value="1"/>
</dbReference>
<reference evidence="3" key="1">
    <citation type="journal article" date="2020" name="Fungal Divers.">
        <title>Resolving the Mortierellaceae phylogeny through synthesis of multi-gene phylogenetics and phylogenomics.</title>
        <authorList>
            <person name="Vandepol N."/>
            <person name="Liber J."/>
            <person name="Desiro A."/>
            <person name="Na H."/>
            <person name="Kennedy M."/>
            <person name="Barry K."/>
            <person name="Grigoriev I.V."/>
            <person name="Miller A.N."/>
            <person name="O'Donnell K."/>
            <person name="Stajich J.E."/>
            <person name="Bonito G."/>
        </authorList>
    </citation>
    <scope>NUCLEOTIDE SEQUENCE</scope>
    <source>
        <strain evidence="3">NVP1</strain>
    </source>
</reference>
<dbReference type="InterPro" id="IPR036249">
    <property type="entry name" value="Thioredoxin-like_sf"/>
</dbReference>
<dbReference type="SUPFAM" id="SSF47616">
    <property type="entry name" value="GST C-terminal domain-like"/>
    <property type="match status" value="1"/>
</dbReference>
<evidence type="ECO:0000259" key="1">
    <source>
        <dbReference type="PROSITE" id="PS50404"/>
    </source>
</evidence>
<dbReference type="InterPro" id="IPR004045">
    <property type="entry name" value="Glutathione_S-Trfase_N"/>
</dbReference>